<dbReference type="KEGG" id="dco:SAMEA4475696_0473"/>
<dbReference type="EMBL" id="LT906453">
    <property type="protein sequence ID" value="SNV18507.1"/>
    <property type="molecule type" value="Genomic_DNA"/>
</dbReference>
<dbReference type="GeneID" id="63458757"/>
<dbReference type="InterPro" id="IPR011089">
    <property type="entry name" value="GmrSD_C"/>
</dbReference>
<sequence length="265" mass="28143">MTYVQRLVGKRAWGVIVVAVVVVGIGLSLFSHNPRVAAAFAAFRRVAVVVVPGVEDWLPGGVGSSGGVQAKVSAAEVAEAKGALEQLPVVTRRRVAGYSREAFGPAWSDNTDAELGHNSCDTRNDVLAQQLRDVTFKEDARGCTVLTGVLDDPYTGKTIRFSKQKASAVQIDHVFPLSASYDLGASSWSAAKRAKFANDPVLNLLAADGPANGSKGDKTPGDWMPPNKGFHCAYAVKFIKVTKAYGLKLDRADKPALEKALQSCS</sequence>
<dbReference type="AlphaFoldDB" id="A0A239V8H3"/>
<dbReference type="RefSeq" id="WP_154657663.1">
    <property type="nucleotide sequence ID" value="NZ_JAAFNI010000001.1"/>
</dbReference>
<accession>A0A239V8H3</accession>
<dbReference type="PANTHER" id="PTHR24094">
    <property type="entry name" value="SECRETED PROTEIN"/>
    <property type="match status" value="1"/>
</dbReference>
<dbReference type="Proteomes" id="UP000242637">
    <property type="component" value="Chromosome 1"/>
</dbReference>
<proteinExistence type="predicted"/>
<gene>
    <name evidence="3" type="ORF">SAMEA4475696_00473</name>
</gene>
<evidence type="ECO:0000256" key="1">
    <source>
        <dbReference type="SAM" id="Phobius"/>
    </source>
</evidence>
<dbReference type="OrthoDB" id="5196645at2"/>
<keyword evidence="1" id="KW-0812">Transmembrane</keyword>
<evidence type="ECO:0000259" key="2">
    <source>
        <dbReference type="Pfam" id="PF07510"/>
    </source>
</evidence>
<feature type="transmembrane region" description="Helical" evidence="1">
    <location>
        <begin position="12"/>
        <end position="30"/>
    </location>
</feature>
<keyword evidence="1" id="KW-0472">Membrane</keyword>
<keyword evidence="4" id="KW-1185">Reference proteome</keyword>
<name>A0A239V8H3_9MICO</name>
<keyword evidence="1" id="KW-1133">Transmembrane helix</keyword>
<reference evidence="3 4" key="1">
    <citation type="submission" date="2017-06" db="EMBL/GenBank/DDBJ databases">
        <authorList>
            <consortium name="Pathogen Informatics"/>
        </authorList>
    </citation>
    <scope>NUCLEOTIDE SEQUENCE [LARGE SCALE GENOMIC DNA]</scope>
    <source>
        <strain evidence="3 4">NCTC13039</strain>
    </source>
</reference>
<organism evidence="3 4">
    <name type="scientific">Dermatophilus congolensis</name>
    <dbReference type="NCBI Taxonomy" id="1863"/>
    <lineage>
        <taxon>Bacteria</taxon>
        <taxon>Bacillati</taxon>
        <taxon>Actinomycetota</taxon>
        <taxon>Actinomycetes</taxon>
        <taxon>Micrococcales</taxon>
        <taxon>Dermatophilaceae</taxon>
        <taxon>Dermatophilus</taxon>
    </lineage>
</organism>
<evidence type="ECO:0000313" key="4">
    <source>
        <dbReference type="Proteomes" id="UP000242637"/>
    </source>
</evidence>
<dbReference type="Pfam" id="PF07510">
    <property type="entry name" value="GmrSD_C"/>
    <property type="match status" value="1"/>
</dbReference>
<dbReference type="STRING" id="1121387.GCA_000429885_01575"/>
<evidence type="ECO:0000313" key="3">
    <source>
        <dbReference type="EMBL" id="SNV18507.1"/>
    </source>
</evidence>
<protein>
    <submittedName>
        <fullName evidence="3">Domain of uncharacterized function (DUF1994)</fullName>
    </submittedName>
</protein>
<dbReference type="PANTHER" id="PTHR24094:SF15">
    <property type="entry name" value="AMP-DEPENDENT SYNTHETASE_LIGASE DOMAIN-CONTAINING PROTEIN-RELATED"/>
    <property type="match status" value="1"/>
</dbReference>
<feature type="domain" description="GmrSD restriction endonucleases C-terminal" evidence="2">
    <location>
        <begin position="121"/>
        <end position="254"/>
    </location>
</feature>